<dbReference type="AlphaFoldDB" id="A0A645EY26"/>
<dbReference type="Pfam" id="PF06283">
    <property type="entry name" value="ThuA"/>
    <property type="match status" value="1"/>
</dbReference>
<name>A0A645EY26_9ZZZZ</name>
<reference evidence="2" key="1">
    <citation type="submission" date="2019-08" db="EMBL/GenBank/DDBJ databases">
        <authorList>
            <person name="Kucharzyk K."/>
            <person name="Murdoch R.W."/>
            <person name="Higgins S."/>
            <person name="Loffler F."/>
        </authorList>
    </citation>
    <scope>NUCLEOTIDE SEQUENCE</scope>
</reference>
<gene>
    <name evidence="2" type="ORF">SDC9_154178</name>
</gene>
<dbReference type="Gene3D" id="3.40.50.880">
    <property type="match status" value="1"/>
</dbReference>
<proteinExistence type="predicted"/>
<dbReference type="SUPFAM" id="SSF52317">
    <property type="entry name" value="Class I glutamine amidotransferase-like"/>
    <property type="match status" value="1"/>
</dbReference>
<organism evidence="2">
    <name type="scientific">bioreactor metagenome</name>
    <dbReference type="NCBI Taxonomy" id="1076179"/>
    <lineage>
        <taxon>unclassified sequences</taxon>
        <taxon>metagenomes</taxon>
        <taxon>ecological metagenomes</taxon>
    </lineage>
</organism>
<evidence type="ECO:0000313" key="2">
    <source>
        <dbReference type="EMBL" id="MPN06921.1"/>
    </source>
</evidence>
<protein>
    <recommendedName>
        <fullName evidence="1">ThuA-like domain-containing protein</fullName>
    </recommendedName>
</protein>
<evidence type="ECO:0000259" key="1">
    <source>
        <dbReference type="Pfam" id="PF06283"/>
    </source>
</evidence>
<feature type="domain" description="ThuA-like" evidence="1">
    <location>
        <begin position="74"/>
        <end position="266"/>
    </location>
</feature>
<comment type="caution">
    <text evidence="2">The sequence shown here is derived from an EMBL/GenBank/DDBJ whole genome shotgun (WGS) entry which is preliminary data.</text>
</comment>
<accession>A0A645EY26</accession>
<dbReference type="EMBL" id="VSSQ01052868">
    <property type="protein sequence ID" value="MPN06921.1"/>
    <property type="molecule type" value="Genomic_DNA"/>
</dbReference>
<dbReference type="InterPro" id="IPR029062">
    <property type="entry name" value="Class_I_gatase-like"/>
</dbReference>
<dbReference type="InterPro" id="IPR029010">
    <property type="entry name" value="ThuA-like"/>
</dbReference>
<sequence>MQGCAGRQASEAQYDLPHVRRLHERAEGRNDLWVLSAGFILQTATRGNETQTTQERAGGVEMIYFFADSHYGVNPGKHIFERLDASLRKRITFTEDSWELLESGRWVDDCELLVLNMIAGTCGQPMPGSGAEKSVRMYCERGGNILLLHGSSAAFWEWPWWREIVGLRWVRPNDPDGVAASTHPVKAYKVVPAKTRHSLAGKLIEMDFECDEIYINLEQTASSMVLMTTHIDEGTFPQCCETVSKWGGKIVSFIPGHKPEATTKKELICNIETIIKYLLKGSENE</sequence>